<dbReference type="InterPro" id="IPR029058">
    <property type="entry name" value="AB_hydrolase_fold"/>
</dbReference>
<evidence type="ECO:0000259" key="1">
    <source>
        <dbReference type="Pfam" id="PF12697"/>
    </source>
</evidence>
<protein>
    <submittedName>
        <fullName evidence="2">Alpha/beta hydrolase family protein</fullName>
    </submittedName>
</protein>
<sequence length="407" mass="43957">MPEARRHAAEGGRRAGLLLVGILSIPALVLAGAVGASALVTAFVRGVVIPPSRRSQDSRVLAVRQEAGEIVLAADADSSVRGSFSLWFDGGRGHARVGRLLATGPGRVVRELGPVDRGRLRAGVRARINGWLFLSPRERGLPFSAEEVPTQFGAAPAWLFPAQDPDADVWAVHVHGRGTTREETLRGIDAFHRSGLTSLVVSYRNDGDAPASPDRRYGLGDTEWRDVDAAIRFAERRGARSVVLVGWSMGGAIALQTVLRSSRRGVVSGLVLDSPVIDWFETLRGQARLRRIPPVVAALAMTVMQRPWSTALTGQSTPIPLAGLDLVARAAELETPILLMHSVDDDFVPSGPSEALAAARPDLVELVLFRGARHTRLWNDDRLLWESSVELWLARRGLSRSGSSAHR</sequence>
<dbReference type="InterPro" id="IPR000073">
    <property type="entry name" value="AB_hydrolase_1"/>
</dbReference>
<dbReference type="Proteomes" id="UP000193711">
    <property type="component" value="Unassembled WGS sequence"/>
</dbReference>
<keyword evidence="3" id="KW-1185">Reference proteome</keyword>
<dbReference type="SUPFAM" id="SSF53474">
    <property type="entry name" value="alpha/beta-Hydrolases"/>
    <property type="match status" value="1"/>
</dbReference>
<evidence type="ECO:0000313" key="2">
    <source>
        <dbReference type="EMBL" id="SMH38048.1"/>
    </source>
</evidence>
<dbReference type="STRING" id="1891671.SAMN06295885_1443"/>
<organism evidence="2 3">
    <name type="scientific">Rathayibacter oskolensis</name>
    <dbReference type="NCBI Taxonomy" id="1891671"/>
    <lineage>
        <taxon>Bacteria</taxon>
        <taxon>Bacillati</taxon>
        <taxon>Actinomycetota</taxon>
        <taxon>Actinomycetes</taxon>
        <taxon>Micrococcales</taxon>
        <taxon>Microbacteriaceae</taxon>
        <taxon>Rathayibacter</taxon>
    </lineage>
</organism>
<dbReference type="OrthoDB" id="8111537at2"/>
<proteinExistence type="predicted"/>
<dbReference type="Gene3D" id="3.40.50.1820">
    <property type="entry name" value="alpha/beta hydrolase"/>
    <property type="match status" value="1"/>
</dbReference>
<dbReference type="Pfam" id="PF12697">
    <property type="entry name" value="Abhydrolase_6"/>
    <property type="match status" value="1"/>
</dbReference>
<dbReference type="RefSeq" id="WP_085475825.1">
    <property type="nucleotide sequence ID" value="NZ_FXBM01000001.1"/>
</dbReference>
<evidence type="ECO:0000313" key="3">
    <source>
        <dbReference type="Proteomes" id="UP000193711"/>
    </source>
</evidence>
<dbReference type="EMBL" id="FXBM01000001">
    <property type="protein sequence ID" value="SMH38048.1"/>
    <property type="molecule type" value="Genomic_DNA"/>
</dbReference>
<keyword evidence="2" id="KW-0378">Hydrolase</keyword>
<reference evidence="3" key="1">
    <citation type="submission" date="2017-04" db="EMBL/GenBank/DDBJ databases">
        <authorList>
            <person name="Varghese N."/>
            <person name="Submissions S."/>
        </authorList>
    </citation>
    <scope>NUCLEOTIDE SEQUENCE [LARGE SCALE GENOMIC DNA]</scope>
    <source>
        <strain evidence="3">VKM Ac-2121</strain>
    </source>
</reference>
<accession>A0A1X7NJR8</accession>
<dbReference type="GO" id="GO:0016787">
    <property type="term" value="F:hydrolase activity"/>
    <property type="evidence" value="ECO:0007669"/>
    <property type="project" value="UniProtKB-KW"/>
</dbReference>
<name>A0A1X7NJR8_9MICO</name>
<gene>
    <name evidence="2" type="ORF">SAMN06295885_1443</name>
</gene>
<dbReference type="AlphaFoldDB" id="A0A1X7NJR8"/>
<feature type="domain" description="AB hydrolase-1" evidence="1">
    <location>
        <begin position="172"/>
        <end position="380"/>
    </location>
</feature>